<dbReference type="PANTHER" id="PTHR21087:SF16">
    <property type="entry name" value="SHIKIMATE KINASE 1, CHLOROPLASTIC"/>
    <property type="match status" value="1"/>
</dbReference>
<keyword evidence="6 7" id="KW-0057">Aromatic amino acid biosynthesis</keyword>
<name>A0A1F4Q2P5_UNCSA</name>
<dbReference type="Proteomes" id="UP000178724">
    <property type="component" value="Unassembled WGS sequence"/>
</dbReference>
<sequence>MMNIVLIGFMGVGKSAVGHLLASELKLNFLDTDELIEKTEGRSLSEIFKASGEAYFRQVETETLRTLQDYDNFVLSTGGGMALKEENVSLLKSLGPVILLKAEPDVVFERVKNEKHRPLLEVADPKAEIVKILEFREPFYDKAADHVVDTSKMSPEETAKEIIQWLRSKSS</sequence>
<evidence type="ECO:0000256" key="1">
    <source>
        <dbReference type="ARBA" id="ARBA00022605"/>
    </source>
</evidence>
<evidence type="ECO:0000256" key="3">
    <source>
        <dbReference type="ARBA" id="ARBA00022741"/>
    </source>
</evidence>
<dbReference type="GO" id="GO:0008652">
    <property type="term" value="P:amino acid biosynthetic process"/>
    <property type="evidence" value="ECO:0007669"/>
    <property type="project" value="UniProtKB-KW"/>
</dbReference>
<evidence type="ECO:0000256" key="6">
    <source>
        <dbReference type="ARBA" id="ARBA00023141"/>
    </source>
</evidence>
<feature type="binding site" evidence="7">
    <location>
        <position position="57"/>
    </location>
    <ligand>
        <name>substrate</name>
    </ligand>
</feature>
<evidence type="ECO:0000256" key="5">
    <source>
        <dbReference type="ARBA" id="ARBA00022840"/>
    </source>
</evidence>
<dbReference type="GO" id="GO:0005829">
    <property type="term" value="C:cytosol"/>
    <property type="evidence" value="ECO:0007669"/>
    <property type="project" value="TreeGrafter"/>
</dbReference>
<dbReference type="EMBL" id="METM01000013">
    <property type="protein sequence ID" value="OGB90228.1"/>
    <property type="molecule type" value="Genomic_DNA"/>
</dbReference>
<evidence type="ECO:0000313" key="9">
    <source>
        <dbReference type="Proteomes" id="UP000178724"/>
    </source>
</evidence>
<protein>
    <recommendedName>
        <fullName evidence="7">Shikimate kinase</fullName>
        <shortName evidence="7">SK</shortName>
        <ecNumber evidence="7">2.7.1.71</ecNumber>
    </recommendedName>
</protein>
<evidence type="ECO:0000313" key="8">
    <source>
        <dbReference type="EMBL" id="OGB90228.1"/>
    </source>
</evidence>
<feature type="binding site" evidence="7">
    <location>
        <position position="33"/>
    </location>
    <ligand>
        <name>substrate</name>
    </ligand>
</feature>
<comment type="caution">
    <text evidence="7">Lacks conserved residue(s) required for the propagation of feature annotation.</text>
</comment>
<feature type="binding site" evidence="7">
    <location>
        <position position="15"/>
    </location>
    <ligand>
        <name>Mg(2+)</name>
        <dbReference type="ChEBI" id="CHEBI:18420"/>
    </ligand>
</feature>
<feature type="binding site" evidence="7">
    <location>
        <position position="79"/>
    </location>
    <ligand>
        <name>substrate</name>
    </ligand>
</feature>
<dbReference type="AlphaFoldDB" id="A0A1F4Q2P5"/>
<comment type="pathway">
    <text evidence="7">Metabolic intermediate biosynthesis; chorismate biosynthesis; chorismate from D-erythrose 4-phosphate and phosphoenolpyruvate: step 5/7.</text>
</comment>
<comment type="subunit">
    <text evidence="7">Monomer.</text>
</comment>
<feature type="binding site" evidence="7">
    <location>
        <position position="136"/>
    </location>
    <ligand>
        <name>substrate</name>
    </ligand>
</feature>
<comment type="function">
    <text evidence="7">Catalyzes the specific phosphorylation of the 3-hydroxyl group of shikimic acid using ATP as a cosubstrate.</text>
</comment>
<dbReference type="EC" id="2.7.1.71" evidence="7"/>
<gene>
    <name evidence="7" type="primary">aroK</name>
    <name evidence="8" type="ORF">A2625_02745</name>
</gene>
<organism evidence="8 9">
    <name type="scientific">candidate division WOR-1 bacterium RIFCSPHIGHO2_01_FULL_53_15</name>
    <dbReference type="NCBI Taxonomy" id="1802564"/>
    <lineage>
        <taxon>Bacteria</taxon>
        <taxon>Bacillati</taxon>
        <taxon>Saganbacteria</taxon>
    </lineage>
</organism>
<feature type="binding site" evidence="7">
    <location>
        <begin position="11"/>
        <end position="16"/>
    </location>
    <ligand>
        <name>ATP</name>
        <dbReference type="ChEBI" id="CHEBI:30616"/>
    </ligand>
</feature>
<keyword evidence="3 7" id="KW-0547">Nucleotide-binding</keyword>
<dbReference type="Gene3D" id="3.40.50.300">
    <property type="entry name" value="P-loop containing nucleotide triphosphate hydrolases"/>
    <property type="match status" value="1"/>
</dbReference>
<dbReference type="GO" id="GO:0000287">
    <property type="term" value="F:magnesium ion binding"/>
    <property type="evidence" value="ECO:0007669"/>
    <property type="project" value="UniProtKB-UniRule"/>
</dbReference>
<dbReference type="GO" id="GO:0005524">
    <property type="term" value="F:ATP binding"/>
    <property type="evidence" value="ECO:0007669"/>
    <property type="project" value="UniProtKB-UniRule"/>
</dbReference>
<dbReference type="Pfam" id="PF01202">
    <property type="entry name" value="SKI"/>
    <property type="match status" value="1"/>
</dbReference>
<comment type="catalytic activity">
    <reaction evidence="7">
        <text>shikimate + ATP = 3-phosphoshikimate + ADP + H(+)</text>
        <dbReference type="Rhea" id="RHEA:13121"/>
        <dbReference type="ChEBI" id="CHEBI:15378"/>
        <dbReference type="ChEBI" id="CHEBI:30616"/>
        <dbReference type="ChEBI" id="CHEBI:36208"/>
        <dbReference type="ChEBI" id="CHEBI:145989"/>
        <dbReference type="ChEBI" id="CHEBI:456216"/>
        <dbReference type="EC" id="2.7.1.71"/>
    </reaction>
</comment>
<dbReference type="GO" id="GO:0004765">
    <property type="term" value="F:shikimate kinase activity"/>
    <property type="evidence" value="ECO:0007669"/>
    <property type="project" value="UniProtKB-UniRule"/>
</dbReference>
<dbReference type="InterPro" id="IPR031322">
    <property type="entry name" value="Shikimate/glucono_kinase"/>
</dbReference>
<evidence type="ECO:0000256" key="2">
    <source>
        <dbReference type="ARBA" id="ARBA00022679"/>
    </source>
</evidence>
<proteinExistence type="inferred from homology"/>
<keyword evidence="7" id="KW-0479">Metal-binding</keyword>
<comment type="caution">
    <text evidence="8">The sequence shown here is derived from an EMBL/GenBank/DDBJ whole genome shotgun (WGS) entry which is preliminary data.</text>
</comment>
<dbReference type="SUPFAM" id="SSF52540">
    <property type="entry name" value="P-loop containing nucleoside triphosphate hydrolases"/>
    <property type="match status" value="1"/>
</dbReference>
<feature type="binding site" evidence="7">
    <location>
        <position position="117"/>
    </location>
    <ligand>
        <name>ATP</name>
        <dbReference type="ChEBI" id="CHEBI:30616"/>
    </ligand>
</feature>
<keyword evidence="4 7" id="KW-0418">Kinase</keyword>
<comment type="cofactor">
    <cofactor evidence="7">
        <name>Mg(2+)</name>
        <dbReference type="ChEBI" id="CHEBI:18420"/>
    </cofactor>
    <text evidence="7">Binds 1 Mg(2+) ion per subunit.</text>
</comment>
<keyword evidence="1 7" id="KW-0028">Amino-acid biosynthesis</keyword>
<dbReference type="UniPathway" id="UPA00053">
    <property type="reaction ID" value="UER00088"/>
</dbReference>
<keyword evidence="5 7" id="KW-0067">ATP-binding</keyword>
<dbReference type="InterPro" id="IPR000623">
    <property type="entry name" value="Shikimate_kinase/TSH1"/>
</dbReference>
<evidence type="ECO:0000256" key="7">
    <source>
        <dbReference type="HAMAP-Rule" id="MF_00109"/>
    </source>
</evidence>
<dbReference type="CDD" id="cd00464">
    <property type="entry name" value="SK"/>
    <property type="match status" value="1"/>
</dbReference>
<comment type="subcellular location">
    <subcellularLocation>
        <location evidence="7">Cytoplasm</location>
    </subcellularLocation>
</comment>
<comment type="similarity">
    <text evidence="7">Belongs to the shikimate kinase family.</text>
</comment>
<dbReference type="GO" id="GO:0009073">
    <property type="term" value="P:aromatic amino acid family biosynthetic process"/>
    <property type="evidence" value="ECO:0007669"/>
    <property type="project" value="UniProtKB-KW"/>
</dbReference>
<dbReference type="InterPro" id="IPR027417">
    <property type="entry name" value="P-loop_NTPase"/>
</dbReference>
<dbReference type="PRINTS" id="PR01100">
    <property type="entry name" value="SHIKIMTKNASE"/>
</dbReference>
<evidence type="ECO:0000256" key="4">
    <source>
        <dbReference type="ARBA" id="ARBA00022777"/>
    </source>
</evidence>
<dbReference type="PANTHER" id="PTHR21087">
    <property type="entry name" value="SHIKIMATE KINASE"/>
    <property type="match status" value="1"/>
</dbReference>
<keyword evidence="7" id="KW-0963">Cytoplasm</keyword>
<reference evidence="8 9" key="1">
    <citation type="journal article" date="2016" name="Nat. Commun.">
        <title>Thousands of microbial genomes shed light on interconnected biogeochemical processes in an aquifer system.</title>
        <authorList>
            <person name="Anantharaman K."/>
            <person name="Brown C.T."/>
            <person name="Hug L.A."/>
            <person name="Sharon I."/>
            <person name="Castelle C.J."/>
            <person name="Probst A.J."/>
            <person name="Thomas B.C."/>
            <person name="Singh A."/>
            <person name="Wilkins M.J."/>
            <person name="Karaoz U."/>
            <person name="Brodie E.L."/>
            <person name="Williams K.H."/>
            <person name="Hubbard S.S."/>
            <person name="Banfield J.F."/>
        </authorList>
    </citation>
    <scope>NUCLEOTIDE SEQUENCE [LARGE SCALE GENOMIC DNA]</scope>
</reference>
<keyword evidence="7" id="KW-0460">Magnesium</keyword>
<keyword evidence="2 7" id="KW-0808">Transferase</keyword>
<accession>A0A1F4Q2P5</accession>
<dbReference type="GO" id="GO:0009423">
    <property type="term" value="P:chorismate biosynthetic process"/>
    <property type="evidence" value="ECO:0007669"/>
    <property type="project" value="UniProtKB-UniRule"/>
</dbReference>
<dbReference type="HAMAP" id="MF_00109">
    <property type="entry name" value="Shikimate_kinase"/>
    <property type="match status" value="1"/>
</dbReference>